<sequence>MTSGEGRELAVQILGDRERRAGQVRGIDLVAADHQRQQLSRCFENLFAVILFDGGGPANSPAHGHFVANPVLRRASLFRYHSRNLNLRLLGISCFHLACDRPGATCKSFTEQIGRRQATCSRRRPSVGLSADDRSRWRVFSRDEVMGARVVGALQGCFCRLRGLSRLRLLWDGMRFCTG</sequence>
<reference evidence="1 2" key="1">
    <citation type="journal article" date="2003" name="Proc. Natl. Acad. Sci. U.S.A.">
        <title>Complete genome sequence of the marine planctomycete Pirellula sp. strain 1.</title>
        <authorList>
            <person name="Gloeckner F.O."/>
            <person name="Kube M."/>
            <person name="Bauer M."/>
            <person name="Teeling H."/>
            <person name="Lombardot T."/>
            <person name="Ludwig W."/>
            <person name="Gade D."/>
            <person name="Beck A."/>
            <person name="Borzym K."/>
            <person name="Heitmann K."/>
            <person name="Rabus R."/>
            <person name="Schlesner H."/>
            <person name="Amann R."/>
            <person name="Reinhardt R."/>
        </authorList>
    </citation>
    <scope>NUCLEOTIDE SEQUENCE [LARGE SCALE GENOMIC DNA]</scope>
    <source>
        <strain evidence="2">DSM 10527 / NCIMB 13988 / SH1</strain>
    </source>
</reference>
<organism evidence="1 2">
    <name type="scientific">Rhodopirellula baltica (strain DSM 10527 / NCIMB 13988 / SH1)</name>
    <dbReference type="NCBI Taxonomy" id="243090"/>
    <lineage>
        <taxon>Bacteria</taxon>
        <taxon>Pseudomonadati</taxon>
        <taxon>Planctomycetota</taxon>
        <taxon>Planctomycetia</taxon>
        <taxon>Pirellulales</taxon>
        <taxon>Pirellulaceae</taxon>
        <taxon>Rhodopirellula</taxon>
    </lineage>
</organism>
<gene>
    <name evidence="1" type="ordered locus">RB8740</name>
</gene>
<dbReference type="KEGG" id="rba:RB8740"/>
<name>Q7UMM2_RHOBA</name>
<dbReference type="EMBL" id="BX294148">
    <property type="protein sequence ID" value="CAD75894.1"/>
    <property type="molecule type" value="Genomic_DNA"/>
</dbReference>
<protein>
    <submittedName>
        <fullName evidence="1">Uncharacterized protein</fullName>
    </submittedName>
</protein>
<dbReference type="HOGENOM" id="CLU_1502327_0_0_0"/>
<dbReference type="AlphaFoldDB" id="Q7UMM2"/>
<evidence type="ECO:0000313" key="2">
    <source>
        <dbReference type="Proteomes" id="UP000001025"/>
    </source>
</evidence>
<dbReference type="STRING" id="243090.RB8740"/>
<dbReference type="EnsemblBacteria" id="CAD75894">
    <property type="protein sequence ID" value="CAD75894"/>
    <property type="gene ID" value="RB8740"/>
</dbReference>
<evidence type="ECO:0000313" key="1">
    <source>
        <dbReference type="EMBL" id="CAD75894.1"/>
    </source>
</evidence>
<accession>Q7UMM2</accession>
<keyword evidence="2" id="KW-1185">Reference proteome</keyword>
<dbReference type="InParanoid" id="Q7UMM2"/>
<proteinExistence type="predicted"/>
<dbReference type="Proteomes" id="UP000001025">
    <property type="component" value="Chromosome"/>
</dbReference>